<accession>I3IMZ2</accession>
<evidence type="ECO:0000313" key="2">
    <source>
        <dbReference type="Proteomes" id="UP000002985"/>
    </source>
</evidence>
<name>I3IMZ2_9BACT</name>
<dbReference type="STRING" id="247490.KSU1_C1491"/>
<reference evidence="1 2" key="1">
    <citation type="journal article" date="2012" name="FEBS Lett.">
        <title>Anammox organism KSU-1 expresses a NirK-type copper-containing nitrite reductase instead of a NirS-type with cytochrome cd1.</title>
        <authorList>
            <person name="Hira D."/>
            <person name="Toh H."/>
            <person name="Migita C.T."/>
            <person name="Okubo H."/>
            <person name="Nishiyama T."/>
            <person name="Hattori M."/>
            <person name="Furukawa K."/>
            <person name="Fujii T."/>
        </authorList>
    </citation>
    <scope>NUCLEOTIDE SEQUENCE [LARGE SCALE GENOMIC DNA]</scope>
</reference>
<dbReference type="EMBL" id="BAFH01000003">
    <property type="protein sequence ID" value="GAB63087.1"/>
    <property type="molecule type" value="Genomic_DNA"/>
</dbReference>
<organism evidence="1 2">
    <name type="scientific">Candidatus Jettenia caeni</name>
    <dbReference type="NCBI Taxonomy" id="247490"/>
    <lineage>
        <taxon>Bacteria</taxon>
        <taxon>Pseudomonadati</taxon>
        <taxon>Planctomycetota</taxon>
        <taxon>Candidatus Brocadiia</taxon>
        <taxon>Candidatus Brocadiales</taxon>
        <taxon>Candidatus Brocadiaceae</taxon>
        <taxon>Candidatus Jettenia</taxon>
    </lineage>
</organism>
<dbReference type="Proteomes" id="UP000002985">
    <property type="component" value="Unassembled WGS sequence"/>
</dbReference>
<protein>
    <submittedName>
        <fullName evidence="1">Uncharacterized protein</fullName>
    </submittedName>
</protein>
<proteinExistence type="predicted"/>
<sequence>MVIDINSRKKNFLDFFESIRQMIQRTIWLRKYSSTCIIQVEGVGLRPHLCIFEEAVLGLTMKLQPLRCKDPNIAAKINERQEEMAIILKDVLKGNIPKRGFCNEELGLLPRPGLSMNTVPQLCKQANKGCQFSARALNFFFDMPVDDLIDDVVESNPNTSEISSLIVEYLEAILDDGNLPDVSYVQNAFTIRSAHIYKTFLEISRRRSLKKFFTSQYNLASLTSRERDSIESLGWRKRLESVSNGRRTYRFERILMSDVHND</sequence>
<gene>
    <name evidence="1" type="ORF">KSU1_C1491</name>
</gene>
<evidence type="ECO:0000313" key="1">
    <source>
        <dbReference type="EMBL" id="GAB63087.1"/>
    </source>
</evidence>
<keyword evidence="2" id="KW-1185">Reference proteome</keyword>
<dbReference type="AlphaFoldDB" id="I3IMZ2"/>
<comment type="caution">
    <text evidence="1">The sequence shown here is derived from an EMBL/GenBank/DDBJ whole genome shotgun (WGS) entry which is preliminary data.</text>
</comment>